<protein>
    <submittedName>
        <fullName evidence="2">Uncharacterized protein</fullName>
    </submittedName>
</protein>
<evidence type="ECO:0000313" key="2">
    <source>
        <dbReference type="EMBL" id="RLN31240.1"/>
    </source>
</evidence>
<dbReference type="AlphaFoldDB" id="A0A3L6T3E2"/>
<accession>A0A3L6T3E2</accession>
<dbReference type="PANTHER" id="PTHR34835">
    <property type="entry name" value="OS07G0283600 PROTEIN-RELATED"/>
    <property type="match status" value="1"/>
</dbReference>
<dbReference type="PANTHER" id="PTHR34835:SF85">
    <property type="entry name" value="AMINOTRANSFERASE-LIKE PLANT MOBILE DOMAIN-CONTAINING PROTEIN"/>
    <property type="match status" value="1"/>
</dbReference>
<dbReference type="EMBL" id="PQIB02000003">
    <property type="protein sequence ID" value="RLN31240.1"/>
    <property type="molecule type" value="Genomic_DNA"/>
</dbReference>
<proteinExistence type="predicted"/>
<comment type="caution">
    <text evidence="2">The sequence shown here is derived from an EMBL/GenBank/DDBJ whole genome shotgun (WGS) entry which is preliminary data.</text>
</comment>
<dbReference type="OrthoDB" id="669288at2759"/>
<organism evidence="2 3">
    <name type="scientific">Panicum miliaceum</name>
    <name type="common">Proso millet</name>
    <name type="synonym">Broomcorn millet</name>
    <dbReference type="NCBI Taxonomy" id="4540"/>
    <lineage>
        <taxon>Eukaryota</taxon>
        <taxon>Viridiplantae</taxon>
        <taxon>Streptophyta</taxon>
        <taxon>Embryophyta</taxon>
        <taxon>Tracheophyta</taxon>
        <taxon>Spermatophyta</taxon>
        <taxon>Magnoliopsida</taxon>
        <taxon>Liliopsida</taxon>
        <taxon>Poales</taxon>
        <taxon>Poaceae</taxon>
        <taxon>PACMAD clade</taxon>
        <taxon>Panicoideae</taxon>
        <taxon>Panicodae</taxon>
        <taxon>Paniceae</taxon>
        <taxon>Panicinae</taxon>
        <taxon>Panicum</taxon>
        <taxon>Panicum sect. Panicum</taxon>
    </lineage>
</organism>
<name>A0A3L6T3E2_PANMI</name>
<gene>
    <name evidence="2" type="ORF">C2845_PM05G24970</name>
</gene>
<feature type="region of interest" description="Disordered" evidence="1">
    <location>
        <begin position="1"/>
        <end position="26"/>
    </location>
</feature>
<sequence>MKLTHNPAGSAEEQSTSKNQDDKLKGKLRPIPIRMKKVNQGTSVVGDVQNTKKKLQLYPHMSDDQRELIDSAGFGGLLNCRCSQLFLDLCRWLLGCFDAETSELVLSGRGRIPITEAIVHRVIGIPKGSNVIKCEIDASASSFMLNEFGVSKGTQPKISKLFNSLKMNKNANQKYLRTWTIFAACSVITPKFSTKVSPRLYPAVIDSKKIREQNWCVLLIRILKQSRQSDPMKHSSKPCLTFLMIIYLDSLDTGFKRIPIRGCRVSIWTTNLVRKVIAKDTKLDLKSEFTGQDNILFGHDVPLEDFISTHVPESCGHQIMGCIGYLKVIKAMKKIRSLQILRTQIKISIFKMKSLKHKMLKVKRINRQD</sequence>
<keyword evidence="3" id="KW-1185">Reference proteome</keyword>
<evidence type="ECO:0000256" key="1">
    <source>
        <dbReference type="SAM" id="MobiDB-lite"/>
    </source>
</evidence>
<evidence type="ECO:0000313" key="3">
    <source>
        <dbReference type="Proteomes" id="UP000275267"/>
    </source>
</evidence>
<reference evidence="3" key="1">
    <citation type="journal article" date="2019" name="Nat. Commun.">
        <title>The genome of broomcorn millet.</title>
        <authorList>
            <person name="Zou C."/>
            <person name="Miki D."/>
            <person name="Li D."/>
            <person name="Tang Q."/>
            <person name="Xiao L."/>
            <person name="Rajput S."/>
            <person name="Deng P."/>
            <person name="Jia W."/>
            <person name="Huang R."/>
            <person name="Zhang M."/>
            <person name="Sun Y."/>
            <person name="Hu J."/>
            <person name="Fu X."/>
            <person name="Schnable P.S."/>
            <person name="Li F."/>
            <person name="Zhang H."/>
            <person name="Feng B."/>
            <person name="Zhu X."/>
            <person name="Liu R."/>
            <person name="Schnable J.C."/>
            <person name="Zhu J.-K."/>
            <person name="Zhang H."/>
        </authorList>
    </citation>
    <scope>NUCLEOTIDE SEQUENCE [LARGE SCALE GENOMIC DNA]</scope>
</reference>
<dbReference type="Proteomes" id="UP000275267">
    <property type="component" value="Unassembled WGS sequence"/>
</dbReference>